<dbReference type="InterPro" id="IPR003593">
    <property type="entry name" value="AAA+_ATPase"/>
</dbReference>
<name>A0ABU8DPF3_ERWAP</name>
<dbReference type="SMART" id="SM00382">
    <property type="entry name" value="AAA"/>
    <property type="match status" value="1"/>
</dbReference>
<protein>
    <submittedName>
        <fullName evidence="3">ATP-binding protein</fullName>
    </submittedName>
</protein>
<dbReference type="SUPFAM" id="SSF52540">
    <property type="entry name" value="P-loop containing nucleoside triphosphate hydrolases"/>
    <property type="match status" value="1"/>
</dbReference>
<dbReference type="Proteomes" id="UP001306592">
    <property type="component" value="Unassembled WGS sequence"/>
</dbReference>
<keyword evidence="3" id="KW-0547">Nucleotide-binding</keyword>
<sequence>MSHSSHNREIASLNAQLDNLQEELDFAGGKVPAIDRCFDHKETLSANCKAHGEFPQVRIWAEYAGRVSEKRSRCSQCISAEMAALTSQKNELVVGTLIDDASIPERFAGCEFGNYRAVNASAAENLSLMKQYAAAWPQMLANGTSLILSGKPGTGKNHLVIGLAKDIIRNHHSTVLLTSVMRIVRAVRRTWSKDSASSEEDVIAYYTSRDLLVIDEVGIQYGSDSEMITLFDIMNTRYERMLPTILISNLAPAEISDAIGERLTDRMVEGDGATLIFNWSSYRSQKGATAA</sequence>
<dbReference type="RefSeq" id="WP_336204531.1">
    <property type="nucleotide sequence ID" value="NZ_JBANEI010000038.1"/>
</dbReference>
<evidence type="ECO:0000313" key="4">
    <source>
        <dbReference type="Proteomes" id="UP001306592"/>
    </source>
</evidence>
<dbReference type="InterPro" id="IPR002611">
    <property type="entry name" value="IstB_ATP-bd"/>
</dbReference>
<dbReference type="PANTHER" id="PTHR30050">
    <property type="entry name" value="CHROMOSOMAL REPLICATION INITIATOR PROTEIN DNAA"/>
    <property type="match status" value="1"/>
</dbReference>
<proteinExistence type="predicted"/>
<keyword evidence="4" id="KW-1185">Reference proteome</keyword>
<dbReference type="PANTHER" id="PTHR30050:SF4">
    <property type="entry name" value="ATP-BINDING PROTEIN RV3427C IN INSERTION SEQUENCE-RELATED"/>
    <property type="match status" value="1"/>
</dbReference>
<accession>A0ABU8DPF3</accession>
<keyword evidence="1" id="KW-0175">Coiled coil</keyword>
<gene>
    <name evidence="3" type="ORF">V8N49_23955</name>
</gene>
<comment type="caution">
    <text evidence="3">The sequence shown here is derived from an EMBL/GenBank/DDBJ whole genome shotgun (WGS) entry which is preliminary data.</text>
</comment>
<dbReference type="Gene3D" id="3.40.50.300">
    <property type="entry name" value="P-loop containing nucleotide triphosphate hydrolases"/>
    <property type="match status" value="1"/>
</dbReference>
<keyword evidence="3" id="KW-0067">ATP-binding</keyword>
<organism evidence="3 4">
    <name type="scientific">Erwinia aphidicola</name>
    <dbReference type="NCBI Taxonomy" id="68334"/>
    <lineage>
        <taxon>Bacteria</taxon>
        <taxon>Pseudomonadati</taxon>
        <taxon>Pseudomonadota</taxon>
        <taxon>Gammaproteobacteria</taxon>
        <taxon>Enterobacterales</taxon>
        <taxon>Erwiniaceae</taxon>
        <taxon>Erwinia</taxon>
    </lineage>
</organism>
<reference evidence="3 4" key="1">
    <citation type="submission" date="2024-02" db="EMBL/GenBank/DDBJ databases">
        <title>First report Erwinia aphidicola in onion in Chile.</title>
        <authorList>
            <person name="Valenzuela M."/>
            <person name="Pena M."/>
            <person name="Dutta B."/>
        </authorList>
    </citation>
    <scope>NUCLEOTIDE SEQUENCE [LARGE SCALE GENOMIC DNA]</scope>
    <source>
        <strain evidence="3 4">QCJ3A</strain>
    </source>
</reference>
<dbReference type="GO" id="GO:0005524">
    <property type="term" value="F:ATP binding"/>
    <property type="evidence" value="ECO:0007669"/>
    <property type="project" value="UniProtKB-KW"/>
</dbReference>
<dbReference type="InterPro" id="IPR027417">
    <property type="entry name" value="P-loop_NTPase"/>
</dbReference>
<evidence type="ECO:0000259" key="2">
    <source>
        <dbReference type="SMART" id="SM00382"/>
    </source>
</evidence>
<evidence type="ECO:0000256" key="1">
    <source>
        <dbReference type="SAM" id="Coils"/>
    </source>
</evidence>
<feature type="coiled-coil region" evidence="1">
    <location>
        <begin position="3"/>
        <end position="30"/>
    </location>
</feature>
<dbReference type="CDD" id="cd00009">
    <property type="entry name" value="AAA"/>
    <property type="match status" value="1"/>
</dbReference>
<evidence type="ECO:0000313" key="3">
    <source>
        <dbReference type="EMBL" id="MEI2684670.1"/>
    </source>
</evidence>
<feature type="domain" description="AAA+ ATPase" evidence="2">
    <location>
        <begin position="142"/>
        <end position="273"/>
    </location>
</feature>
<dbReference type="EMBL" id="JBANEI010000038">
    <property type="protein sequence ID" value="MEI2684670.1"/>
    <property type="molecule type" value="Genomic_DNA"/>
</dbReference>
<dbReference type="Pfam" id="PF01695">
    <property type="entry name" value="IstB_IS21"/>
    <property type="match status" value="1"/>
</dbReference>